<dbReference type="AlphaFoldDB" id="A0A3M6VVG3"/>
<evidence type="ECO:0000256" key="2">
    <source>
        <dbReference type="SAM" id="MobiDB-lite"/>
    </source>
</evidence>
<evidence type="ECO:0000313" key="3">
    <source>
        <dbReference type="EMBL" id="RMX70283.1"/>
    </source>
</evidence>
<keyword evidence="4" id="KW-1185">Reference proteome</keyword>
<evidence type="ECO:0000313" key="4">
    <source>
        <dbReference type="Proteomes" id="UP000282087"/>
    </source>
</evidence>
<dbReference type="Proteomes" id="UP000282087">
    <property type="component" value="Unassembled WGS sequence"/>
</dbReference>
<name>A0A3M6VVG3_9STRA</name>
<protein>
    <submittedName>
        <fullName evidence="3">Uncharacterized protein</fullName>
    </submittedName>
</protein>
<dbReference type="STRING" id="542832.A0A3M6VVG3"/>
<feature type="region of interest" description="Disordered" evidence="2">
    <location>
        <begin position="189"/>
        <end position="211"/>
    </location>
</feature>
<keyword evidence="1" id="KW-0175">Coiled coil</keyword>
<dbReference type="EMBL" id="QLLG01000003">
    <property type="protein sequence ID" value="RMX70283.1"/>
    <property type="molecule type" value="Genomic_DNA"/>
</dbReference>
<comment type="caution">
    <text evidence="3">The sequence shown here is derived from an EMBL/GenBank/DDBJ whole genome shotgun (WGS) entry which is preliminary data.</text>
</comment>
<proteinExistence type="predicted"/>
<evidence type="ECO:0000256" key="1">
    <source>
        <dbReference type="SAM" id="Coils"/>
    </source>
</evidence>
<sequence>MHRLAQERAARTTLENEAQLRELELQNVQQRSAHVDQQTRNKQMVLEKELEDEVAMHRMAVLGRNAATQKNTTLAAELKTMETKWKKELEMKEAAIAKAELAVNEIQRLKFDKDQIVRRTESGAKRLRELYHQIAREHEVKVKALEQKLLTAQQLSSGAEVTVAECHEKIDKLEKELRATWKEKTALQEQLSAATRSRSPEQQELDRLKETSWGNERHQTALVLQRLKSKCKSHAQQEEAAVKERDVAVLAAHTAEEALDRKNEELLALKTEFTDLLGKHTTLAAQFKQLDREREVQLIKCTQKLRDDKRYAEELAMLRRKEISGYKRVIDSVNNRLTEAQELSESAQSIAWSLPQDARKAKASLCIYRH</sequence>
<organism evidence="3 4">
    <name type="scientific">Peronospora effusa</name>
    <dbReference type="NCBI Taxonomy" id="542832"/>
    <lineage>
        <taxon>Eukaryota</taxon>
        <taxon>Sar</taxon>
        <taxon>Stramenopiles</taxon>
        <taxon>Oomycota</taxon>
        <taxon>Peronosporomycetes</taxon>
        <taxon>Peronosporales</taxon>
        <taxon>Peronosporaceae</taxon>
        <taxon>Peronospora</taxon>
    </lineage>
</organism>
<dbReference type="VEuPathDB" id="FungiDB:DD237_000650"/>
<accession>A0A3M6VVG3</accession>
<gene>
    <name evidence="3" type="ORF">DD238_000059</name>
</gene>
<reference evidence="3 4" key="1">
    <citation type="submission" date="2018-06" db="EMBL/GenBank/DDBJ databases">
        <title>Comparative genomics of downy mildews reveals potential adaptations to biotrophy.</title>
        <authorList>
            <person name="Fletcher K."/>
            <person name="Klosterman S.J."/>
            <person name="Derevnina L."/>
            <person name="Martin F."/>
            <person name="Koike S."/>
            <person name="Reyes Chin-Wo S."/>
            <person name="Mou B."/>
            <person name="Michelmore R."/>
        </authorList>
    </citation>
    <scope>NUCLEOTIDE SEQUENCE [LARGE SCALE GENOMIC DNA]</scope>
    <source>
        <strain evidence="3 4">R14</strain>
    </source>
</reference>
<feature type="coiled-coil region" evidence="1">
    <location>
        <begin position="224"/>
        <end position="272"/>
    </location>
</feature>
<feature type="compositionally biased region" description="Basic and acidic residues" evidence="2">
    <location>
        <begin position="198"/>
        <end position="211"/>
    </location>
</feature>